<evidence type="ECO:0000259" key="2">
    <source>
        <dbReference type="Pfam" id="PF09792"/>
    </source>
</evidence>
<evidence type="ECO:0000256" key="1">
    <source>
        <dbReference type="SAM" id="SignalP"/>
    </source>
</evidence>
<name>A0ABQ9NKE0_9PEZI</name>
<reference evidence="3" key="1">
    <citation type="submission" date="2022-10" db="EMBL/GenBank/DDBJ databases">
        <title>Culturing micro-colonial fungi from biological soil crusts in the Mojave desert and describing Neophaeococcomyces mojavensis, and introducing the new genera and species Taxawa tesnikishii.</title>
        <authorList>
            <person name="Kurbessoian T."/>
            <person name="Stajich J.E."/>
        </authorList>
    </citation>
    <scope>NUCLEOTIDE SEQUENCE</scope>
    <source>
        <strain evidence="3">TK_1</strain>
    </source>
</reference>
<gene>
    <name evidence="3" type="ORF">H2201_007806</name>
</gene>
<proteinExistence type="predicted"/>
<dbReference type="InterPro" id="IPR018620">
    <property type="entry name" value="Ubiquitin3-bd_protein_But2_C"/>
</dbReference>
<comment type="caution">
    <text evidence="3">The sequence shown here is derived from an EMBL/GenBank/DDBJ whole genome shotgun (WGS) entry which is preliminary data.</text>
</comment>
<accession>A0ABQ9NKE0</accession>
<evidence type="ECO:0000313" key="4">
    <source>
        <dbReference type="Proteomes" id="UP001172684"/>
    </source>
</evidence>
<dbReference type="EMBL" id="JAPDRL010000088">
    <property type="protein sequence ID" value="KAJ9658366.1"/>
    <property type="molecule type" value="Genomic_DNA"/>
</dbReference>
<dbReference type="Pfam" id="PF09792">
    <property type="entry name" value="But2"/>
    <property type="match status" value="1"/>
</dbReference>
<feature type="chain" id="PRO_5047052879" description="Ubiquitin 3 binding protein But2 C-terminal domain-containing protein" evidence="1">
    <location>
        <begin position="21"/>
        <end position="233"/>
    </location>
</feature>
<protein>
    <recommendedName>
        <fullName evidence="2">Ubiquitin 3 binding protein But2 C-terminal domain-containing protein</fullName>
    </recommendedName>
</protein>
<evidence type="ECO:0000313" key="3">
    <source>
        <dbReference type="EMBL" id="KAJ9658366.1"/>
    </source>
</evidence>
<keyword evidence="4" id="KW-1185">Reference proteome</keyword>
<feature type="domain" description="Ubiquitin 3 binding protein But2 C-terminal" evidence="2">
    <location>
        <begin position="110"/>
        <end position="220"/>
    </location>
</feature>
<keyword evidence="1" id="KW-0732">Signal</keyword>
<dbReference type="Proteomes" id="UP001172684">
    <property type="component" value="Unassembled WGS sequence"/>
</dbReference>
<feature type="signal peptide" evidence="1">
    <location>
        <begin position="1"/>
        <end position="20"/>
    </location>
</feature>
<sequence>MKFTSSAIAAVLGFTSSVFAAPAGYPNSSSCTTIASISSTCTTTTTTSSTCTPTTATTPTCTPTPPPCRNCPPPTSRHSIEPLAISLYEVWTGAVRYNVDEGKIFKSGQTTDITTLATFKVPAWTEGLTCEFVFELTAAATLTGSKRFQVFTSQKPATADSKSWPSGNLRDHHLGTMEAVKSGKASIVEGPATSAFFPCPAGQTIAGELVGQNDKVDIAWNSKVAGPRIIVHQ</sequence>
<organism evidence="3 4">
    <name type="scientific">Coniosporium apollinis</name>
    <dbReference type="NCBI Taxonomy" id="61459"/>
    <lineage>
        <taxon>Eukaryota</taxon>
        <taxon>Fungi</taxon>
        <taxon>Dikarya</taxon>
        <taxon>Ascomycota</taxon>
        <taxon>Pezizomycotina</taxon>
        <taxon>Dothideomycetes</taxon>
        <taxon>Dothideomycetes incertae sedis</taxon>
        <taxon>Coniosporium</taxon>
    </lineage>
</organism>